<keyword evidence="2" id="KW-1134">Transmembrane beta strand</keyword>
<gene>
    <name evidence="6" type="ORF">GF359_09980</name>
</gene>
<dbReference type="GO" id="GO:0019867">
    <property type="term" value="C:outer membrane"/>
    <property type="evidence" value="ECO:0007669"/>
    <property type="project" value="InterPro"/>
</dbReference>
<evidence type="ECO:0000256" key="3">
    <source>
        <dbReference type="ARBA" id="ARBA00022692"/>
    </source>
</evidence>
<evidence type="ECO:0000313" key="7">
    <source>
        <dbReference type="Proteomes" id="UP000630660"/>
    </source>
</evidence>
<evidence type="ECO:0000256" key="1">
    <source>
        <dbReference type="ARBA" id="ARBA00004370"/>
    </source>
</evidence>
<dbReference type="Proteomes" id="UP000630660">
    <property type="component" value="Unassembled WGS sequence"/>
</dbReference>
<evidence type="ECO:0000256" key="2">
    <source>
        <dbReference type="ARBA" id="ARBA00022452"/>
    </source>
</evidence>
<dbReference type="Pfam" id="PF01103">
    <property type="entry name" value="Omp85"/>
    <property type="match status" value="1"/>
</dbReference>
<reference evidence="6" key="1">
    <citation type="submission" date="2019-11" db="EMBL/GenBank/DDBJ databases">
        <title>Microbial mats filling the niche in hypersaline microbial mats.</title>
        <authorList>
            <person name="Wong H.L."/>
            <person name="Macleod F.I."/>
            <person name="White R.A. III"/>
            <person name="Burns B.P."/>
        </authorList>
    </citation>
    <scope>NUCLEOTIDE SEQUENCE</scope>
    <source>
        <strain evidence="6">Bin_327</strain>
    </source>
</reference>
<proteinExistence type="predicted"/>
<dbReference type="EMBL" id="WJKJ01000331">
    <property type="protein sequence ID" value="MBD3365529.1"/>
    <property type="molecule type" value="Genomic_DNA"/>
</dbReference>
<comment type="caution">
    <text evidence="6">The sequence shown here is derived from an EMBL/GenBank/DDBJ whole genome shotgun (WGS) entry which is preliminary data.</text>
</comment>
<dbReference type="InterPro" id="IPR039910">
    <property type="entry name" value="D15-like"/>
</dbReference>
<keyword evidence="3" id="KW-0812">Transmembrane</keyword>
<name>A0A9D5KB63_UNCW3</name>
<comment type="subcellular location">
    <subcellularLocation>
        <location evidence="1">Membrane</location>
    </subcellularLocation>
</comment>
<sequence length="411" mass="46445">LKPGELYSVSRVDRAGKLLYETYLFNQVKTVFDTVPKDSLDLTFELDPAKTRIASFGFGLQTAGADERHEYGDSLGIIPDRLSLSVGWEHLNLFGRGVSFSTEVIFNPTFTGDYESELNLRNRYPNFLPWGLALTVSPYWKHGFYKNNTSKTYHILGAEAGLERVYSDKLKTGFSVQVRKILTGEREDQTNFTRASLVYDSRDDFFSPTTGIYLFPYADWAGRPLGGSNNFLRMAVDFRNYLDLPLNVVLAWRAHGGWLIPHSGDDYDDISLFEKFTVGGAGSLRAILNRSMGPEIDTIIHIDTDTAKDGSIDTFSTYNHYGTLLFLYSFEIRTPYISDLLGLVAFFDIGLCERTPNEIGENWTWGPGLGVRIKTPIGPVRLDYAKDAREPFDWNNWLLGGRIDIGFLQAF</sequence>
<accession>A0A9D5KB63</accession>
<dbReference type="PANTHER" id="PTHR12815">
    <property type="entry name" value="SORTING AND ASSEMBLY MACHINERY SAMM50 PROTEIN FAMILY MEMBER"/>
    <property type="match status" value="1"/>
</dbReference>
<evidence type="ECO:0000256" key="4">
    <source>
        <dbReference type="ARBA" id="ARBA00023136"/>
    </source>
</evidence>
<evidence type="ECO:0000313" key="6">
    <source>
        <dbReference type="EMBL" id="MBD3365529.1"/>
    </source>
</evidence>
<organism evidence="6 7">
    <name type="scientific">candidate division WOR-3 bacterium</name>
    <dbReference type="NCBI Taxonomy" id="2052148"/>
    <lineage>
        <taxon>Bacteria</taxon>
        <taxon>Bacteria division WOR-3</taxon>
    </lineage>
</organism>
<evidence type="ECO:0000259" key="5">
    <source>
        <dbReference type="Pfam" id="PF01103"/>
    </source>
</evidence>
<dbReference type="Gene3D" id="2.40.160.50">
    <property type="entry name" value="membrane protein fhac: a member of the omp85/tpsb transporter family"/>
    <property type="match status" value="1"/>
</dbReference>
<dbReference type="PANTHER" id="PTHR12815:SF18">
    <property type="entry name" value="SORTING AND ASSEMBLY MACHINERY COMPONENT 50 HOMOLOG"/>
    <property type="match status" value="1"/>
</dbReference>
<dbReference type="AlphaFoldDB" id="A0A9D5KB63"/>
<feature type="domain" description="Bacterial surface antigen (D15)" evidence="5">
    <location>
        <begin position="92"/>
        <end position="387"/>
    </location>
</feature>
<keyword evidence="4" id="KW-0472">Membrane</keyword>
<dbReference type="InterPro" id="IPR000184">
    <property type="entry name" value="Bac_surfAg_D15"/>
</dbReference>
<protein>
    <submittedName>
        <fullName evidence="6">BamA/TamA family outer membrane protein</fullName>
    </submittedName>
</protein>
<feature type="non-terminal residue" evidence="6">
    <location>
        <position position="1"/>
    </location>
</feature>